<accession>A0A0F9UMF3</accession>
<organism evidence="1">
    <name type="scientific">marine sediment metagenome</name>
    <dbReference type="NCBI Taxonomy" id="412755"/>
    <lineage>
        <taxon>unclassified sequences</taxon>
        <taxon>metagenomes</taxon>
        <taxon>ecological metagenomes</taxon>
    </lineage>
</organism>
<comment type="caution">
    <text evidence="1">The sequence shown here is derived from an EMBL/GenBank/DDBJ whole genome shotgun (WGS) entry which is preliminary data.</text>
</comment>
<dbReference type="AlphaFoldDB" id="A0A0F9UMF3"/>
<protein>
    <recommendedName>
        <fullName evidence="2">Sulfotransferase domain-containing protein</fullName>
    </recommendedName>
</protein>
<sequence length="255" mass="29989">MKHELKNQEEPNFLFLVGARHTGYKFLSTLLSLHPQIGFCDVNVLHEKGRNSQCPFIISSVKKFHIEAKLDTVLTMDAKQAFFNIFADYESLKYIAIASHIHYAWFWPLIFYPPFPFKMIVSMRHPYNILKSFYRRGDQQAPAMGWCIQSIYAAQQQREKTLIFPVDLLGQKCKKERLKIIEDIFSEFLSLALTEELHKFIEEWPRINSCGNQRELDFYEHQEAIIRIQNSRIMELLSSVGIYYDKTSLDTHSNP</sequence>
<reference evidence="1" key="1">
    <citation type="journal article" date="2015" name="Nature">
        <title>Complex archaea that bridge the gap between prokaryotes and eukaryotes.</title>
        <authorList>
            <person name="Spang A."/>
            <person name="Saw J.H."/>
            <person name="Jorgensen S.L."/>
            <person name="Zaremba-Niedzwiedzka K."/>
            <person name="Martijn J."/>
            <person name="Lind A.E."/>
            <person name="van Eijk R."/>
            <person name="Schleper C."/>
            <person name="Guy L."/>
            <person name="Ettema T.J."/>
        </authorList>
    </citation>
    <scope>NUCLEOTIDE SEQUENCE</scope>
</reference>
<evidence type="ECO:0008006" key="2">
    <source>
        <dbReference type="Google" id="ProtNLM"/>
    </source>
</evidence>
<name>A0A0F9UMF3_9ZZZZ</name>
<proteinExistence type="predicted"/>
<dbReference type="SUPFAM" id="SSF52540">
    <property type="entry name" value="P-loop containing nucleoside triphosphate hydrolases"/>
    <property type="match status" value="1"/>
</dbReference>
<evidence type="ECO:0000313" key="1">
    <source>
        <dbReference type="EMBL" id="KKN62401.1"/>
    </source>
</evidence>
<gene>
    <name evidence="1" type="ORF">LCGC14_0511970</name>
</gene>
<dbReference type="Gene3D" id="3.40.50.300">
    <property type="entry name" value="P-loop containing nucleotide triphosphate hydrolases"/>
    <property type="match status" value="1"/>
</dbReference>
<dbReference type="EMBL" id="LAZR01000625">
    <property type="protein sequence ID" value="KKN62401.1"/>
    <property type="molecule type" value="Genomic_DNA"/>
</dbReference>
<dbReference type="InterPro" id="IPR027417">
    <property type="entry name" value="P-loop_NTPase"/>
</dbReference>